<name>A0A1H6D9M5_9HYPH</name>
<dbReference type="Pfam" id="PF07506">
    <property type="entry name" value="RepB"/>
    <property type="match status" value="1"/>
</dbReference>
<dbReference type="SUPFAM" id="SSF109709">
    <property type="entry name" value="KorB DNA-binding domain-like"/>
    <property type="match status" value="1"/>
</dbReference>
<dbReference type="PANTHER" id="PTHR33375:SF1">
    <property type="entry name" value="CHROMOSOME-PARTITIONING PROTEIN PARB-RELATED"/>
    <property type="match status" value="1"/>
</dbReference>
<protein>
    <submittedName>
        <fullName evidence="2">Chromosome partitioning protein, ParB family</fullName>
    </submittedName>
</protein>
<sequence length="297" mass="33861">MTEAKHTRVEMVPIDRILILNPRVRNRRKFLEVIESIKILGLKRPIRVNTMMSSDGRRCYGLACGQGRIEAFRELGRTEIPAIVTEATEEECLIMSLVENCARRQHRSIDLLQDVATLRQRGYTDRQIAEKIGTSSEWVNMMATLIEKGEDRLVEAVDSGTIPISVAMEIARADDGNIQKMLAEAYTEGKISGPRLIKMRRLIEQRARLGKHMSMNPFGKKLSKARTSQAFVRIFQQEADKQRLLVKKAEVTQTRLLFVVEALKNLRADENFVTLLRAERLDTMPKDLETRILGEAA</sequence>
<dbReference type="InterPro" id="IPR036086">
    <property type="entry name" value="ParB/Sulfiredoxin_sf"/>
</dbReference>
<feature type="domain" description="ParB-like N-terminal" evidence="1">
    <location>
        <begin position="10"/>
        <end position="101"/>
    </location>
</feature>
<evidence type="ECO:0000313" key="3">
    <source>
        <dbReference type="Proteomes" id="UP000236743"/>
    </source>
</evidence>
<accession>A0A1H6D9M5</accession>
<organism evidence="2 3">
    <name type="scientific">Bosea lathyri</name>
    <dbReference type="NCBI Taxonomy" id="1036778"/>
    <lineage>
        <taxon>Bacteria</taxon>
        <taxon>Pseudomonadati</taxon>
        <taxon>Pseudomonadota</taxon>
        <taxon>Alphaproteobacteria</taxon>
        <taxon>Hyphomicrobiales</taxon>
        <taxon>Boseaceae</taxon>
        <taxon>Bosea</taxon>
    </lineage>
</organism>
<reference evidence="2 3" key="1">
    <citation type="submission" date="2016-10" db="EMBL/GenBank/DDBJ databases">
        <authorList>
            <person name="de Groot N.N."/>
        </authorList>
    </citation>
    <scope>NUCLEOTIDE SEQUENCE [LARGE SCALE GENOMIC DNA]</scope>
    <source>
        <strain evidence="2 3">DSM 26656</strain>
    </source>
</reference>
<dbReference type="Gene3D" id="1.10.10.2830">
    <property type="match status" value="1"/>
</dbReference>
<evidence type="ECO:0000313" key="2">
    <source>
        <dbReference type="EMBL" id="SEG81365.1"/>
    </source>
</evidence>
<dbReference type="GO" id="GO:0005694">
    <property type="term" value="C:chromosome"/>
    <property type="evidence" value="ECO:0007669"/>
    <property type="project" value="TreeGrafter"/>
</dbReference>
<dbReference type="AlphaFoldDB" id="A0A1H6D9M5"/>
<dbReference type="Proteomes" id="UP000236743">
    <property type="component" value="Unassembled WGS sequence"/>
</dbReference>
<keyword evidence="3" id="KW-1185">Reference proteome</keyword>
<gene>
    <name evidence="2" type="ORF">SAMN04488115_11820</name>
</gene>
<dbReference type="SMART" id="SM00470">
    <property type="entry name" value="ParB"/>
    <property type="match status" value="1"/>
</dbReference>
<dbReference type="InterPro" id="IPR003115">
    <property type="entry name" value="ParB_N"/>
</dbReference>
<dbReference type="RefSeq" id="WP_103875513.1">
    <property type="nucleotide sequence ID" value="NZ_FNUY01000018.1"/>
</dbReference>
<dbReference type="GO" id="GO:0007059">
    <property type="term" value="P:chromosome segregation"/>
    <property type="evidence" value="ECO:0007669"/>
    <property type="project" value="TreeGrafter"/>
</dbReference>
<dbReference type="EMBL" id="FNUY01000018">
    <property type="protein sequence ID" value="SEG81365.1"/>
    <property type="molecule type" value="Genomic_DNA"/>
</dbReference>
<dbReference type="InterPro" id="IPR050336">
    <property type="entry name" value="Chromosome_partition/occlusion"/>
</dbReference>
<dbReference type="OrthoDB" id="248048at2"/>
<dbReference type="Pfam" id="PF02195">
    <property type="entry name" value="ParB_N"/>
    <property type="match status" value="1"/>
</dbReference>
<evidence type="ECO:0000259" key="1">
    <source>
        <dbReference type="SMART" id="SM00470"/>
    </source>
</evidence>
<proteinExistence type="predicted"/>
<dbReference type="InterPro" id="IPR011111">
    <property type="entry name" value="Plasmid_RepB"/>
</dbReference>
<dbReference type="SUPFAM" id="SSF110849">
    <property type="entry name" value="ParB/Sulfiredoxin"/>
    <property type="match status" value="1"/>
</dbReference>
<dbReference type="Gene3D" id="3.90.1530.30">
    <property type="match status" value="1"/>
</dbReference>
<dbReference type="PANTHER" id="PTHR33375">
    <property type="entry name" value="CHROMOSOME-PARTITIONING PROTEIN PARB-RELATED"/>
    <property type="match status" value="1"/>
</dbReference>